<name>F9XM80_ZYMTI</name>
<dbReference type="RefSeq" id="XP_003848520.1">
    <property type="nucleotide sequence ID" value="XM_003848472.1"/>
</dbReference>
<dbReference type="GeneID" id="13396475"/>
<reference evidence="2 3" key="1">
    <citation type="journal article" date="2011" name="PLoS Genet.">
        <title>Finished genome of the fungal wheat pathogen Mycosphaerella graminicola reveals dispensome structure, chromosome plasticity, and stealth pathogenesis.</title>
        <authorList>
            <person name="Goodwin S.B."/>
            <person name="Ben M'barek S."/>
            <person name="Dhillon B."/>
            <person name="Wittenberg A.H.J."/>
            <person name="Crane C.F."/>
            <person name="Hane J.K."/>
            <person name="Foster A.J."/>
            <person name="Van der Lee T.A.J."/>
            <person name="Grimwood J."/>
            <person name="Aerts A."/>
            <person name="Antoniw J."/>
            <person name="Bailey A."/>
            <person name="Bluhm B."/>
            <person name="Bowler J."/>
            <person name="Bristow J."/>
            <person name="van der Burgt A."/>
            <person name="Canto-Canche B."/>
            <person name="Churchill A.C.L."/>
            <person name="Conde-Ferraez L."/>
            <person name="Cools H.J."/>
            <person name="Coutinho P.M."/>
            <person name="Csukai M."/>
            <person name="Dehal P."/>
            <person name="De Wit P."/>
            <person name="Donzelli B."/>
            <person name="van de Geest H.C."/>
            <person name="van Ham R.C.H.J."/>
            <person name="Hammond-Kosack K.E."/>
            <person name="Henrissat B."/>
            <person name="Kilian A."/>
            <person name="Kobayashi A.K."/>
            <person name="Koopmann E."/>
            <person name="Kourmpetis Y."/>
            <person name="Kuzniar A."/>
            <person name="Lindquist E."/>
            <person name="Lombard V."/>
            <person name="Maliepaard C."/>
            <person name="Martins N."/>
            <person name="Mehrabi R."/>
            <person name="Nap J.P.H."/>
            <person name="Ponomarenko A."/>
            <person name="Rudd J.J."/>
            <person name="Salamov A."/>
            <person name="Schmutz J."/>
            <person name="Schouten H.J."/>
            <person name="Shapiro H."/>
            <person name="Stergiopoulos I."/>
            <person name="Torriani S.F.F."/>
            <person name="Tu H."/>
            <person name="de Vries R.P."/>
            <person name="Waalwijk C."/>
            <person name="Ware S.B."/>
            <person name="Wiebenga A."/>
            <person name="Zwiers L.-H."/>
            <person name="Oliver R.P."/>
            <person name="Grigoriev I.V."/>
            <person name="Kema G.H.J."/>
        </authorList>
    </citation>
    <scope>NUCLEOTIDE SEQUENCE [LARGE SCALE GENOMIC DNA]</scope>
    <source>
        <strain evidence="3">CBS 115943 / IPO323</strain>
    </source>
</reference>
<proteinExistence type="predicted"/>
<keyword evidence="3" id="KW-1185">Reference proteome</keyword>
<protein>
    <submittedName>
        <fullName evidence="2">Uncharacterized protein</fullName>
    </submittedName>
</protein>
<evidence type="ECO:0000313" key="3">
    <source>
        <dbReference type="Proteomes" id="UP000008062"/>
    </source>
</evidence>
<dbReference type="HOGENOM" id="CLU_2607870_0_0_1"/>
<dbReference type="Proteomes" id="UP000008062">
    <property type="component" value="Chromosome 11"/>
</dbReference>
<keyword evidence="1" id="KW-0732">Signal</keyword>
<evidence type="ECO:0000256" key="1">
    <source>
        <dbReference type="SAM" id="SignalP"/>
    </source>
</evidence>
<dbReference type="InParanoid" id="F9XM80"/>
<dbReference type="KEGG" id="ztr:MYCGRDRAFT_106229"/>
<accession>F9XM80</accession>
<sequence>MLWISGALLGCVTFLVLTAKGLPAQAQPPTTSIDRTISTPPSKRWDHTYFGVMFNRFADENCEMKSLDRFDKDDERNRL</sequence>
<dbReference type="EMBL" id="CM001206">
    <property type="protein sequence ID" value="EGP83496.1"/>
    <property type="molecule type" value="Genomic_DNA"/>
</dbReference>
<organism evidence="2 3">
    <name type="scientific">Zymoseptoria tritici (strain CBS 115943 / IPO323)</name>
    <name type="common">Speckled leaf blotch fungus</name>
    <name type="synonym">Septoria tritici</name>
    <dbReference type="NCBI Taxonomy" id="336722"/>
    <lineage>
        <taxon>Eukaryota</taxon>
        <taxon>Fungi</taxon>
        <taxon>Dikarya</taxon>
        <taxon>Ascomycota</taxon>
        <taxon>Pezizomycotina</taxon>
        <taxon>Dothideomycetes</taxon>
        <taxon>Dothideomycetidae</taxon>
        <taxon>Mycosphaerellales</taxon>
        <taxon>Mycosphaerellaceae</taxon>
        <taxon>Zymoseptoria</taxon>
    </lineage>
</organism>
<gene>
    <name evidence="2" type="ORF">MYCGRDRAFT_106229</name>
</gene>
<evidence type="ECO:0000313" key="2">
    <source>
        <dbReference type="EMBL" id="EGP83496.1"/>
    </source>
</evidence>
<dbReference type="AlphaFoldDB" id="F9XM80"/>
<feature type="chain" id="PRO_5003390858" evidence="1">
    <location>
        <begin position="27"/>
        <end position="79"/>
    </location>
</feature>
<feature type="signal peptide" evidence="1">
    <location>
        <begin position="1"/>
        <end position="26"/>
    </location>
</feature>